<keyword evidence="3" id="KW-1185">Reference proteome</keyword>
<dbReference type="Proteomes" id="UP000287188">
    <property type="component" value="Unassembled WGS sequence"/>
</dbReference>
<protein>
    <submittedName>
        <fullName evidence="2">Uncharacterized protein</fullName>
    </submittedName>
</protein>
<dbReference type="RefSeq" id="WP_126549749.1">
    <property type="nucleotide sequence ID" value="NZ_BIFS01000001.1"/>
</dbReference>
<evidence type="ECO:0000313" key="2">
    <source>
        <dbReference type="EMBL" id="GCE18174.1"/>
    </source>
</evidence>
<name>A0A402AGK0_9CHLR</name>
<organism evidence="2 3">
    <name type="scientific">Dictyobacter kobayashii</name>
    <dbReference type="NCBI Taxonomy" id="2014872"/>
    <lineage>
        <taxon>Bacteria</taxon>
        <taxon>Bacillati</taxon>
        <taxon>Chloroflexota</taxon>
        <taxon>Ktedonobacteria</taxon>
        <taxon>Ktedonobacterales</taxon>
        <taxon>Dictyobacteraceae</taxon>
        <taxon>Dictyobacter</taxon>
    </lineage>
</organism>
<gene>
    <name evidence="2" type="ORF">KDK_19740</name>
</gene>
<comment type="caution">
    <text evidence="2">The sequence shown here is derived from an EMBL/GenBank/DDBJ whole genome shotgun (WGS) entry which is preliminary data.</text>
</comment>
<dbReference type="AlphaFoldDB" id="A0A402AGK0"/>
<sequence length="184" mass="19219">MYTMRMLFDKGKQTASVFGVLMILLIVVLSGCGNTDSSNSSGGSSTTTGGSNSTAAQPTPTSIAGYGTTQGCPSDTVVGNAPKANETVVMSGTTDATVIAHTGDIIEFRFPFGKRWIGPKTMPAQLQIQKPAGYALKSDKVCVWRFIAQSAGTVELHFSSRALCKAGGMCPLYILDVPVTVAVK</sequence>
<feature type="region of interest" description="Disordered" evidence="1">
    <location>
        <begin position="37"/>
        <end position="66"/>
    </location>
</feature>
<accession>A0A402AGK0</accession>
<feature type="compositionally biased region" description="Polar residues" evidence="1">
    <location>
        <begin position="55"/>
        <end position="66"/>
    </location>
</feature>
<feature type="compositionally biased region" description="Low complexity" evidence="1">
    <location>
        <begin position="37"/>
        <end position="54"/>
    </location>
</feature>
<dbReference type="PROSITE" id="PS51257">
    <property type="entry name" value="PROKAR_LIPOPROTEIN"/>
    <property type="match status" value="1"/>
</dbReference>
<evidence type="ECO:0000313" key="3">
    <source>
        <dbReference type="Proteomes" id="UP000287188"/>
    </source>
</evidence>
<reference evidence="3" key="1">
    <citation type="submission" date="2018-12" db="EMBL/GenBank/DDBJ databases">
        <title>Tengunoibacter tsumagoiensis gen. nov., sp. nov., Dictyobacter kobayashii sp. nov., D. alpinus sp. nov., and D. joshuensis sp. nov. and description of Dictyobacteraceae fam. nov. within the order Ktedonobacterales isolated from Tengu-no-mugimeshi.</title>
        <authorList>
            <person name="Wang C.M."/>
            <person name="Zheng Y."/>
            <person name="Sakai Y."/>
            <person name="Toyoda A."/>
            <person name="Minakuchi Y."/>
            <person name="Abe K."/>
            <person name="Yokota A."/>
            <person name="Yabe S."/>
        </authorList>
    </citation>
    <scope>NUCLEOTIDE SEQUENCE [LARGE SCALE GENOMIC DNA]</scope>
    <source>
        <strain evidence="3">Uno11</strain>
    </source>
</reference>
<proteinExistence type="predicted"/>
<dbReference type="OrthoDB" id="164526at2"/>
<dbReference type="EMBL" id="BIFS01000001">
    <property type="protein sequence ID" value="GCE18174.1"/>
    <property type="molecule type" value="Genomic_DNA"/>
</dbReference>
<evidence type="ECO:0000256" key="1">
    <source>
        <dbReference type="SAM" id="MobiDB-lite"/>
    </source>
</evidence>